<sequence length="541" mass="59570">MNELDGLNALIIEPHAGMRATIHNMLTMCGLSKVDHAGSSNQAVKHLGLKHYDLVLCEYALEGGQDGQQLLEDVRHHKLMPLSTMFFMVTAEGDYGKVVSAAELGPTDYILKPFTADRLLERIARALDKRNVFLPVYELMESGNQREAIDLCIEGEEKHPRHAIDFLRLRAELHMFLGEPELAEPIYRRLIDAKAIAWARLGLAKTLFLRERFHEAQDLLEDLVDTNKNFVDAYDWLARTHEAVGALEQAQAVLGDAVAVSPHAVRRLRKLGETALEAGDHDTAEKVLKQVVSKAKYSEFKDPQDHVRLVQTLVRKGDPVQAAAVIRDLDKSMAYQKGAALCSAIASSMVHEYTGNEARLNESLIAALAASKDAPALAPDLKLELARVAIENNMEEGAAEVMREVMRNAKDGAAIGRAMAVFEKTGHGDLAQQLARESRQQVVDLVAGGAAKAREGDFKGAVALMQEAVAKLPDNPQVVFNAALAVLKCLDNNGWEERLGQQAIVYIAAVRRLDPVNPKLPALAGLHQQVLKKYNKAPRRK</sequence>
<dbReference type="CDD" id="cd17589">
    <property type="entry name" value="REC_TPR"/>
    <property type="match status" value="1"/>
</dbReference>
<dbReference type="SMART" id="SM00448">
    <property type="entry name" value="REC"/>
    <property type="match status" value="1"/>
</dbReference>
<keyword evidence="3" id="KW-0805">Transcription regulation</keyword>
<dbReference type="PANTHER" id="PTHR48111">
    <property type="entry name" value="REGULATOR OF RPOS"/>
    <property type="match status" value="1"/>
</dbReference>
<keyword evidence="5" id="KW-0804">Transcription</keyword>
<evidence type="ECO:0000256" key="5">
    <source>
        <dbReference type="ARBA" id="ARBA00023163"/>
    </source>
</evidence>
<dbReference type="SUPFAM" id="SSF48452">
    <property type="entry name" value="TPR-like"/>
    <property type="match status" value="2"/>
</dbReference>
<dbReference type="PANTHER" id="PTHR48111:SF1">
    <property type="entry name" value="TWO-COMPONENT RESPONSE REGULATOR ORR33"/>
    <property type="match status" value="1"/>
</dbReference>
<dbReference type="Pfam" id="PF00072">
    <property type="entry name" value="Response_reg"/>
    <property type="match status" value="1"/>
</dbReference>
<dbReference type="Gene3D" id="1.25.40.10">
    <property type="entry name" value="Tetratricopeptide repeat domain"/>
    <property type="match status" value="2"/>
</dbReference>
<keyword evidence="2" id="KW-0902">Two-component regulatory system</keyword>
<comment type="caution">
    <text evidence="6">Lacks conserved residue(s) required for the propagation of feature annotation.</text>
</comment>
<dbReference type="InterPro" id="IPR001789">
    <property type="entry name" value="Sig_transdc_resp-reg_receiver"/>
</dbReference>
<accession>A0ABT2AA47</accession>
<proteinExistence type="predicted"/>
<evidence type="ECO:0000259" key="7">
    <source>
        <dbReference type="PROSITE" id="PS50110"/>
    </source>
</evidence>
<evidence type="ECO:0000313" key="8">
    <source>
        <dbReference type="EMBL" id="MCS0591084.1"/>
    </source>
</evidence>
<evidence type="ECO:0000256" key="3">
    <source>
        <dbReference type="ARBA" id="ARBA00023015"/>
    </source>
</evidence>
<evidence type="ECO:0000256" key="1">
    <source>
        <dbReference type="ARBA" id="ARBA00022553"/>
    </source>
</evidence>
<dbReference type="RefSeq" id="WP_258846859.1">
    <property type="nucleotide sequence ID" value="NZ_JANUGX010000023.1"/>
</dbReference>
<dbReference type="Pfam" id="PF13432">
    <property type="entry name" value="TPR_16"/>
    <property type="match status" value="1"/>
</dbReference>
<keyword evidence="1" id="KW-0597">Phosphoprotein</keyword>
<name>A0ABT2AA47_9BURK</name>
<evidence type="ECO:0000256" key="6">
    <source>
        <dbReference type="PROSITE-ProRule" id="PRU00169"/>
    </source>
</evidence>
<keyword evidence="9" id="KW-1185">Reference proteome</keyword>
<evidence type="ECO:0000256" key="2">
    <source>
        <dbReference type="ARBA" id="ARBA00023012"/>
    </source>
</evidence>
<evidence type="ECO:0000313" key="9">
    <source>
        <dbReference type="Proteomes" id="UP001205560"/>
    </source>
</evidence>
<organism evidence="8 9">
    <name type="scientific">Massilia norwichensis</name>
    <dbReference type="NCBI Taxonomy" id="1442366"/>
    <lineage>
        <taxon>Bacteria</taxon>
        <taxon>Pseudomonadati</taxon>
        <taxon>Pseudomonadota</taxon>
        <taxon>Betaproteobacteria</taxon>
        <taxon>Burkholderiales</taxon>
        <taxon>Oxalobacteraceae</taxon>
        <taxon>Telluria group</taxon>
        <taxon>Massilia</taxon>
    </lineage>
</organism>
<keyword evidence="4" id="KW-0238">DNA-binding</keyword>
<dbReference type="InterPro" id="IPR011990">
    <property type="entry name" value="TPR-like_helical_dom_sf"/>
</dbReference>
<feature type="domain" description="Response regulatory" evidence="7">
    <location>
        <begin position="8"/>
        <end position="127"/>
    </location>
</feature>
<gene>
    <name evidence="8" type="ORF">NX782_17985</name>
</gene>
<dbReference type="InterPro" id="IPR039420">
    <property type="entry name" value="WalR-like"/>
</dbReference>
<dbReference type="PROSITE" id="PS50110">
    <property type="entry name" value="RESPONSE_REGULATORY"/>
    <property type="match status" value="1"/>
</dbReference>
<dbReference type="SUPFAM" id="SSF52172">
    <property type="entry name" value="CheY-like"/>
    <property type="match status" value="1"/>
</dbReference>
<dbReference type="InterPro" id="IPR011006">
    <property type="entry name" value="CheY-like_superfamily"/>
</dbReference>
<dbReference type="EMBL" id="JANUGX010000023">
    <property type="protein sequence ID" value="MCS0591084.1"/>
    <property type="molecule type" value="Genomic_DNA"/>
</dbReference>
<reference evidence="8 9" key="1">
    <citation type="submission" date="2022-08" db="EMBL/GenBank/DDBJ databases">
        <title>Reclassification of Massilia species as members of the genera Telluria, Duganella, Pseudoduganella, Mokoshia gen. nov. and Zemynaea gen. nov. using orthogonal and non-orthogonal genome-based approaches.</title>
        <authorList>
            <person name="Bowman J.P."/>
        </authorList>
    </citation>
    <scope>NUCLEOTIDE SEQUENCE [LARGE SCALE GENOMIC DNA]</scope>
    <source>
        <strain evidence="8 9">LMG 28164</strain>
    </source>
</reference>
<dbReference type="Proteomes" id="UP001205560">
    <property type="component" value="Unassembled WGS sequence"/>
</dbReference>
<evidence type="ECO:0000256" key="4">
    <source>
        <dbReference type="ARBA" id="ARBA00023125"/>
    </source>
</evidence>
<dbReference type="Gene3D" id="3.40.50.2300">
    <property type="match status" value="1"/>
</dbReference>
<comment type="caution">
    <text evidence="8">The sequence shown here is derived from an EMBL/GenBank/DDBJ whole genome shotgun (WGS) entry which is preliminary data.</text>
</comment>
<protein>
    <submittedName>
        <fullName evidence="8">Response regulator</fullName>
    </submittedName>
</protein>